<feature type="signal peptide" evidence="5">
    <location>
        <begin position="1"/>
        <end position="22"/>
    </location>
</feature>
<protein>
    <submittedName>
        <fullName evidence="7">OmpA family protein</fullName>
    </submittedName>
</protein>
<dbReference type="Proteomes" id="UP000606008">
    <property type="component" value="Unassembled WGS sequence"/>
</dbReference>
<sequence>MKAIGICLLWALLAPIWGVAQVADTSSCLRLNGLLIDQTTHQPLDKGLIFARTAWGRLKIGISDEAGKFTAVVPCETVSLLIERTAYQSQTLALLRPEADSRKSVSVIIPLLVTEKQGSNRPYHQTEQTNYVQQTISAEQLVAPQQPTTFSVVDALEKKPLMATICLFFTKTGEKKCVTADNHGLAQVNLDHHDIIALEVISAGYQPYAGNLIVDQLEGRRHEIQLQRELTLLTVKADDASQCAIRMGNKQVPLLPIPDRVGQFVAYALTPGRYELLVTTKTTTIRRFIQLQQGLNTEEIKSITSVSTARKSAGTIQSITTRTISRPTLLLPDSIPMIYFQQGSYQLRVDSQEVLRQVAAYLKKHPSYTLRITGHTDNVGDERLNLNLSQDRAKVTSTFLNGQGIQDSRLIQNGLGGKYPLVPNDTETNKALNRRVALTLIPAQ</sequence>
<keyword evidence="2 4" id="KW-0472">Membrane</keyword>
<evidence type="ECO:0000256" key="2">
    <source>
        <dbReference type="ARBA" id="ARBA00023136"/>
    </source>
</evidence>
<comment type="caution">
    <text evidence="7">The sequence shown here is derived from an EMBL/GenBank/DDBJ whole genome shotgun (WGS) entry which is preliminary data.</text>
</comment>
<gene>
    <name evidence="7" type="ORF">F7231_08470</name>
</gene>
<feature type="domain" description="OmpA-like" evidence="6">
    <location>
        <begin position="327"/>
        <end position="444"/>
    </location>
</feature>
<evidence type="ECO:0000259" key="6">
    <source>
        <dbReference type="PROSITE" id="PS51123"/>
    </source>
</evidence>
<dbReference type="Gene3D" id="3.30.1330.60">
    <property type="entry name" value="OmpA-like domain"/>
    <property type="match status" value="1"/>
</dbReference>
<dbReference type="PANTHER" id="PTHR30329">
    <property type="entry name" value="STATOR ELEMENT OF FLAGELLAR MOTOR COMPLEX"/>
    <property type="match status" value="1"/>
</dbReference>
<evidence type="ECO:0000256" key="5">
    <source>
        <dbReference type="SAM" id="SignalP"/>
    </source>
</evidence>
<organism evidence="7 8">
    <name type="scientific">Fibrivirga algicola</name>
    <dbReference type="NCBI Taxonomy" id="2950420"/>
    <lineage>
        <taxon>Bacteria</taxon>
        <taxon>Pseudomonadati</taxon>
        <taxon>Bacteroidota</taxon>
        <taxon>Cytophagia</taxon>
        <taxon>Cytophagales</taxon>
        <taxon>Spirosomataceae</taxon>
        <taxon>Fibrivirga</taxon>
    </lineage>
</organism>
<dbReference type="InterPro" id="IPR006664">
    <property type="entry name" value="OMP_bac"/>
</dbReference>
<accession>A0ABX0QG64</accession>
<reference evidence="7" key="1">
    <citation type="submission" date="2024-05" db="EMBL/GenBank/DDBJ databases">
        <authorList>
            <person name="Jung D.-H."/>
        </authorList>
    </citation>
    <scope>NUCLEOTIDE SEQUENCE</scope>
    <source>
        <strain evidence="7">JA-25</strain>
    </source>
</reference>
<keyword evidence="3" id="KW-0998">Cell outer membrane</keyword>
<dbReference type="InterPro" id="IPR006665">
    <property type="entry name" value="OmpA-like"/>
</dbReference>
<dbReference type="Pfam" id="PF00691">
    <property type="entry name" value="OmpA"/>
    <property type="match status" value="1"/>
</dbReference>
<name>A0ABX0QG64_9BACT</name>
<evidence type="ECO:0000256" key="1">
    <source>
        <dbReference type="ARBA" id="ARBA00004442"/>
    </source>
</evidence>
<keyword evidence="8" id="KW-1185">Reference proteome</keyword>
<comment type="subcellular location">
    <subcellularLocation>
        <location evidence="1">Cell outer membrane</location>
    </subcellularLocation>
</comment>
<dbReference type="InterPro" id="IPR036737">
    <property type="entry name" value="OmpA-like_sf"/>
</dbReference>
<evidence type="ECO:0000313" key="8">
    <source>
        <dbReference type="Proteomes" id="UP000606008"/>
    </source>
</evidence>
<evidence type="ECO:0000313" key="7">
    <source>
        <dbReference type="EMBL" id="NID10206.1"/>
    </source>
</evidence>
<feature type="chain" id="PRO_5046796327" evidence="5">
    <location>
        <begin position="23"/>
        <end position="444"/>
    </location>
</feature>
<proteinExistence type="predicted"/>
<evidence type="ECO:0000256" key="4">
    <source>
        <dbReference type="PROSITE-ProRule" id="PRU00473"/>
    </source>
</evidence>
<evidence type="ECO:0000256" key="3">
    <source>
        <dbReference type="ARBA" id="ARBA00023237"/>
    </source>
</evidence>
<dbReference type="CDD" id="cd07185">
    <property type="entry name" value="OmpA_C-like"/>
    <property type="match status" value="1"/>
</dbReference>
<keyword evidence="5" id="KW-0732">Signal</keyword>
<dbReference type="PRINTS" id="PR01021">
    <property type="entry name" value="OMPADOMAIN"/>
</dbReference>
<dbReference type="PANTHER" id="PTHR30329:SF21">
    <property type="entry name" value="LIPOPROTEIN YIAD-RELATED"/>
    <property type="match status" value="1"/>
</dbReference>
<dbReference type="InterPro" id="IPR050330">
    <property type="entry name" value="Bact_OuterMem_StrucFunc"/>
</dbReference>
<dbReference type="SUPFAM" id="SSF103088">
    <property type="entry name" value="OmpA-like"/>
    <property type="match status" value="1"/>
</dbReference>
<dbReference type="EMBL" id="WAEL01000002">
    <property type="protein sequence ID" value="NID10206.1"/>
    <property type="molecule type" value="Genomic_DNA"/>
</dbReference>
<dbReference type="PROSITE" id="PS51123">
    <property type="entry name" value="OMPA_2"/>
    <property type="match status" value="1"/>
</dbReference>